<evidence type="ECO:0000313" key="2">
    <source>
        <dbReference type="EnsemblMetazoa" id="G30700.6:cds"/>
    </source>
</evidence>
<dbReference type="InterPro" id="IPR013879">
    <property type="entry name" value="DUF1761"/>
</dbReference>
<dbReference type="OMA" id="YVIGPYL"/>
<sequence>MVLGAVVGIVSSQVLGALWYSPRVLGNAWMRVTYPGKTEEEVRAANNCSKAMPVAMVSYALLGFLINFALGPLLKSGSCVDAIVRGVLISMVVTLIDVAHCMFSARPLVGFVIDHAYDVFVITLMCICIATIG</sequence>
<keyword evidence="1" id="KW-0812">Transmembrane</keyword>
<dbReference type="EnsemblMetazoa" id="G30700.2">
    <property type="protein sequence ID" value="G30700.2:cds"/>
    <property type="gene ID" value="G30700"/>
</dbReference>
<accession>A0A8W8M115</accession>
<keyword evidence="1" id="KW-0472">Membrane</keyword>
<dbReference type="AlphaFoldDB" id="A0A8W8M115"/>
<keyword evidence="3" id="KW-1185">Reference proteome</keyword>
<evidence type="ECO:0000313" key="3">
    <source>
        <dbReference type="Proteomes" id="UP000005408"/>
    </source>
</evidence>
<proteinExistence type="predicted"/>
<reference evidence="2" key="1">
    <citation type="submission" date="2022-08" db="UniProtKB">
        <authorList>
            <consortium name="EnsemblMetazoa"/>
        </authorList>
    </citation>
    <scope>IDENTIFICATION</scope>
    <source>
        <strain evidence="2">05x7-T-G4-1.051#20</strain>
    </source>
</reference>
<dbReference type="Pfam" id="PF08570">
    <property type="entry name" value="DUF1761"/>
    <property type="match status" value="1"/>
</dbReference>
<dbReference type="Proteomes" id="UP000005408">
    <property type="component" value="Unassembled WGS sequence"/>
</dbReference>
<evidence type="ECO:0000256" key="1">
    <source>
        <dbReference type="SAM" id="Phobius"/>
    </source>
</evidence>
<dbReference type="OrthoDB" id="6115351at2759"/>
<keyword evidence="1" id="KW-1133">Transmembrane helix</keyword>
<dbReference type="EnsemblMetazoa" id="G30700.5">
    <property type="protein sequence ID" value="G30700.5:cds"/>
    <property type="gene ID" value="G30700"/>
</dbReference>
<dbReference type="EnsemblMetazoa" id="G30700.6">
    <property type="protein sequence ID" value="G30700.6:cds"/>
    <property type="gene ID" value="G30700"/>
</dbReference>
<feature type="transmembrane region" description="Helical" evidence="1">
    <location>
        <begin position="51"/>
        <end position="70"/>
    </location>
</feature>
<protein>
    <submittedName>
        <fullName evidence="2">Uncharacterized protein</fullName>
    </submittedName>
</protein>
<dbReference type="EnsemblMetazoa" id="G30700.1">
    <property type="protein sequence ID" value="G30700.1:cds"/>
    <property type="gene ID" value="G30700"/>
</dbReference>
<feature type="transmembrane region" description="Helical" evidence="1">
    <location>
        <begin position="111"/>
        <end position="132"/>
    </location>
</feature>
<feature type="transmembrane region" description="Helical" evidence="1">
    <location>
        <begin position="82"/>
        <end position="105"/>
    </location>
</feature>
<dbReference type="EnsemblMetazoa" id="G30700.4">
    <property type="protein sequence ID" value="G30700.4:cds"/>
    <property type="gene ID" value="G30700"/>
</dbReference>
<dbReference type="EnsemblMetazoa" id="G30700.3">
    <property type="protein sequence ID" value="G30700.3:cds"/>
    <property type="gene ID" value="G30700"/>
</dbReference>
<organism evidence="2 3">
    <name type="scientific">Magallana gigas</name>
    <name type="common">Pacific oyster</name>
    <name type="synonym">Crassostrea gigas</name>
    <dbReference type="NCBI Taxonomy" id="29159"/>
    <lineage>
        <taxon>Eukaryota</taxon>
        <taxon>Metazoa</taxon>
        <taxon>Spiralia</taxon>
        <taxon>Lophotrochozoa</taxon>
        <taxon>Mollusca</taxon>
        <taxon>Bivalvia</taxon>
        <taxon>Autobranchia</taxon>
        <taxon>Pteriomorphia</taxon>
        <taxon>Ostreida</taxon>
        <taxon>Ostreoidea</taxon>
        <taxon>Ostreidae</taxon>
        <taxon>Magallana</taxon>
    </lineage>
</organism>
<name>A0A8W8M115_MAGGI</name>